<name>M4BG68_HYAAE</name>
<accession>M4BG68</accession>
<protein>
    <submittedName>
        <fullName evidence="1">Uncharacterized protein</fullName>
    </submittedName>
</protein>
<dbReference type="Proteomes" id="UP000011713">
    <property type="component" value="Unassembled WGS sequence"/>
</dbReference>
<evidence type="ECO:0000313" key="1">
    <source>
        <dbReference type="EnsemblProtists" id="HpaP805289"/>
    </source>
</evidence>
<reference evidence="1" key="2">
    <citation type="submission" date="2015-06" db="UniProtKB">
        <authorList>
            <consortium name="EnsemblProtists"/>
        </authorList>
    </citation>
    <scope>IDENTIFICATION</scope>
    <source>
        <strain evidence="1">Emoy2</strain>
    </source>
</reference>
<dbReference type="VEuPathDB" id="FungiDB:HpaG805289"/>
<dbReference type="HOGENOM" id="CLU_2799427_0_0_1"/>
<evidence type="ECO:0000313" key="2">
    <source>
        <dbReference type="Proteomes" id="UP000011713"/>
    </source>
</evidence>
<keyword evidence="2" id="KW-1185">Reference proteome</keyword>
<sequence>MRLCVRLTAVAEVRGTSHTVIRVGVSHSEKSKVRENDRPTDAVFRDLSWTKKTLFLWWRGTVDAVCSA</sequence>
<reference evidence="2" key="1">
    <citation type="journal article" date="2010" name="Science">
        <title>Signatures of adaptation to obligate biotrophy in the Hyaloperonospora arabidopsidis genome.</title>
        <authorList>
            <person name="Baxter L."/>
            <person name="Tripathy S."/>
            <person name="Ishaque N."/>
            <person name="Boot N."/>
            <person name="Cabral A."/>
            <person name="Kemen E."/>
            <person name="Thines M."/>
            <person name="Ah-Fong A."/>
            <person name="Anderson R."/>
            <person name="Badejoko W."/>
            <person name="Bittner-Eddy P."/>
            <person name="Boore J.L."/>
            <person name="Chibucos M.C."/>
            <person name="Coates M."/>
            <person name="Dehal P."/>
            <person name="Delehaunty K."/>
            <person name="Dong S."/>
            <person name="Downton P."/>
            <person name="Dumas B."/>
            <person name="Fabro G."/>
            <person name="Fronick C."/>
            <person name="Fuerstenberg S.I."/>
            <person name="Fulton L."/>
            <person name="Gaulin E."/>
            <person name="Govers F."/>
            <person name="Hughes L."/>
            <person name="Humphray S."/>
            <person name="Jiang R.H."/>
            <person name="Judelson H."/>
            <person name="Kamoun S."/>
            <person name="Kyung K."/>
            <person name="Meijer H."/>
            <person name="Minx P."/>
            <person name="Morris P."/>
            <person name="Nelson J."/>
            <person name="Phuntumart V."/>
            <person name="Qutob D."/>
            <person name="Rehmany A."/>
            <person name="Rougon-Cardoso A."/>
            <person name="Ryden P."/>
            <person name="Torto-Alalibo T."/>
            <person name="Studholme D."/>
            <person name="Wang Y."/>
            <person name="Win J."/>
            <person name="Wood J."/>
            <person name="Clifton S.W."/>
            <person name="Rogers J."/>
            <person name="Van den Ackerveken G."/>
            <person name="Jones J.D."/>
            <person name="McDowell J.M."/>
            <person name="Beynon J."/>
            <person name="Tyler B.M."/>
        </authorList>
    </citation>
    <scope>NUCLEOTIDE SEQUENCE [LARGE SCALE GENOMIC DNA]</scope>
    <source>
        <strain evidence="2">Emoy2</strain>
    </source>
</reference>
<dbReference type="InParanoid" id="M4BG68"/>
<organism evidence="1 2">
    <name type="scientific">Hyaloperonospora arabidopsidis (strain Emoy2)</name>
    <name type="common">Downy mildew agent</name>
    <name type="synonym">Peronospora arabidopsidis</name>
    <dbReference type="NCBI Taxonomy" id="559515"/>
    <lineage>
        <taxon>Eukaryota</taxon>
        <taxon>Sar</taxon>
        <taxon>Stramenopiles</taxon>
        <taxon>Oomycota</taxon>
        <taxon>Peronosporomycetes</taxon>
        <taxon>Peronosporales</taxon>
        <taxon>Peronosporaceae</taxon>
        <taxon>Hyaloperonospora</taxon>
    </lineage>
</organism>
<proteinExistence type="predicted"/>
<dbReference type="EMBL" id="JH598226">
    <property type="status" value="NOT_ANNOTATED_CDS"/>
    <property type="molecule type" value="Genomic_DNA"/>
</dbReference>
<dbReference type="EnsemblProtists" id="HpaT805289">
    <property type="protein sequence ID" value="HpaP805289"/>
    <property type="gene ID" value="HpaG805289"/>
</dbReference>
<dbReference type="AlphaFoldDB" id="M4BG68"/>